<dbReference type="Pfam" id="PF20256">
    <property type="entry name" value="MoCoBD_2"/>
    <property type="match status" value="2"/>
</dbReference>
<dbReference type="InterPro" id="IPR006311">
    <property type="entry name" value="TAT_signal"/>
</dbReference>
<dbReference type="EMBL" id="JAASQJ010000004">
    <property type="protein sequence ID" value="NIJ54935.1"/>
    <property type="molecule type" value="Genomic_DNA"/>
</dbReference>
<proteinExistence type="predicted"/>
<dbReference type="Proteomes" id="UP001179181">
    <property type="component" value="Unassembled WGS sequence"/>
</dbReference>
<dbReference type="PANTHER" id="PTHR47495:SF3">
    <property type="entry name" value="BLR6219 PROTEIN"/>
    <property type="match status" value="1"/>
</dbReference>
<dbReference type="PROSITE" id="PS51318">
    <property type="entry name" value="TAT"/>
    <property type="match status" value="1"/>
</dbReference>
<dbReference type="RefSeq" id="WP_167274016.1">
    <property type="nucleotide sequence ID" value="NZ_JAASQJ010000004.1"/>
</dbReference>
<dbReference type="InterPro" id="IPR037165">
    <property type="entry name" value="AldOxase/xan_DH_Mopterin-bd_sf"/>
</dbReference>
<evidence type="ECO:0000259" key="1">
    <source>
        <dbReference type="SMART" id="SM01008"/>
    </source>
</evidence>
<dbReference type="Pfam" id="PF01315">
    <property type="entry name" value="Ald_Xan_dh_C"/>
    <property type="match status" value="1"/>
</dbReference>
<dbReference type="SMART" id="SM01008">
    <property type="entry name" value="Ald_Xan_dh_C"/>
    <property type="match status" value="1"/>
</dbReference>
<organism evidence="2 3">
    <name type="scientific">Dyadobacter arcticus</name>
    <dbReference type="NCBI Taxonomy" id="1078754"/>
    <lineage>
        <taxon>Bacteria</taxon>
        <taxon>Pseudomonadati</taxon>
        <taxon>Bacteroidota</taxon>
        <taxon>Cytophagia</taxon>
        <taxon>Cytophagales</taxon>
        <taxon>Spirosomataceae</taxon>
        <taxon>Dyadobacter</taxon>
    </lineage>
</organism>
<dbReference type="EC" id="1.3.99.16" evidence="2"/>
<dbReference type="GO" id="GO:0047121">
    <property type="term" value="F:isoquinoline 1-oxidoreductase activity"/>
    <property type="evidence" value="ECO:0007669"/>
    <property type="project" value="UniProtKB-EC"/>
</dbReference>
<name>A0ABX0UTB1_9BACT</name>
<dbReference type="SUPFAM" id="SSF56003">
    <property type="entry name" value="Molybdenum cofactor-binding domain"/>
    <property type="match status" value="2"/>
</dbReference>
<dbReference type="InterPro" id="IPR052516">
    <property type="entry name" value="N-heterocyclic_Hydroxylase"/>
</dbReference>
<dbReference type="PANTHER" id="PTHR47495">
    <property type="entry name" value="ALDEHYDE DEHYDROGENASE"/>
    <property type="match status" value="1"/>
</dbReference>
<sequence>MENIHGSRRDFMKVAGLTSVGLALGISGFAKDASVKKIATAVLRLEINPFIIIATDGSITLVNPRPDMGQGSTQAVPSLLAEELGVELEKILIIQSDGQGKYGSQTSGGSSSVRELWMPIRKAGAAAREMLTTTAAKRWEVQASECVAEDGKILHKASGRSLTFGELAEDASKLEIPKEPKLKSPKDFKIIGKFNKRLDVPDRVTGKAVYGIDVDIPGMVYASILHSPGIHGKVLSIDDAETKKVKGVLKVMKTERTMPHRTSDAVAVIATDWWAALKGKKALNVKWDNAQYDQTVNTAKYFEATYEAAKKDGINFEEKGDFSSKYIASKEKIEANYETPFLAHAPIEPENAIVHVKDDGSVEIWAPVQGPDWALRDVCGYLKLKPEQVKINVTLLGGAFGRKAYHDFLLEACHISKELKKPVKVIWTREDDITQGPYRPGMLSHMQGFVENGKITGYHHHAIGESIAGQVFKQLNENEADPWLSGELATENNKYQFSAASKVSWTHVKTDIPVVWWRSVYASNFGWGQECFIDELAHLAKKDPLKARLAILSDDRFKKVLETLAEKANWEEKLPEGTGKGLAVFSSFGSISACCITVSKKDKGIKIDKVVSVLDCGYYVNPDNVKAQTEGNIVMGITAAIKDGITFTNGVCDQTNFHQYNVLRLKETPVMEIYIIDSGSNPGGVGEPGLPPVAPALGNAVFAATGMRIRKLPFDINNIA</sequence>
<reference evidence="2 3" key="1">
    <citation type="submission" date="2020-03" db="EMBL/GenBank/DDBJ databases">
        <title>Genomic Encyclopedia of Type Strains, Phase IV (KMG-IV): sequencing the most valuable type-strain genomes for metagenomic binning, comparative biology and taxonomic classification.</title>
        <authorList>
            <person name="Goeker M."/>
        </authorList>
    </citation>
    <scope>NUCLEOTIDE SEQUENCE [LARGE SCALE GENOMIC DNA]</scope>
    <source>
        <strain evidence="2 3">DSM 102865</strain>
    </source>
</reference>
<evidence type="ECO:0000313" key="3">
    <source>
        <dbReference type="Proteomes" id="UP001179181"/>
    </source>
</evidence>
<keyword evidence="3" id="KW-1185">Reference proteome</keyword>
<protein>
    <submittedName>
        <fullName evidence="2">Isoquinoline 1-oxidoreductase beta subunit</fullName>
        <ecNumber evidence="2">1.3.99.16</ecNumber>
    </submittedName>
</protein>
<dbReference type="Gene3D" id="3.30.365.10">
    <property type="entry name" value="Aldehyde oxidase/xanthine dehydrogenase, molybdopterin binding domain"/>
    <property type="match status" value="4"/>
</dbReference>
<dbReference type="Gene3D" id="3.90.1170.50">
    <property type="entry name" value="Aldehyde oxidase/xanthine dehydrogenase, a/b hammerhead"/>
    <property type="match status" value="1"/>
</dbReference>
<accession>A0ABX0UTB1</accession>
<dbReference type="InterPro" id="IPR046867">
    <property type="entry name" value="AldOxase/xan_DH_MoCoBD2"/>
</dbReference>
<dbReference type="PIRSF" id="PIRSF036389">
    <property type="entry name" value="IOR_B"/>
    <property type="match status" value="1"/>
</dbReference>
<gene>
    <name evidence="2" type="ORF">FHS68_004122</name>
</gene>
<dbReference type="InterPro" id="IPR008274">
    <property type="entry name" value="AldOxase/xan_DH_MoCoBD1"/>
</dbReference>
<feature type="domain" description="Aldehyde oxidase/xanthine dehydrogenase a/b hammerhead" evidence="1">
    <location>
        <begin position="205"/>
        <end position="291"/>
    </location>
</feature>
<dbReference type="InterPro" id="IPR000674">
    <property type="entry name" value="Ald_Oxase/Xan_DH_a/b"/>
</dbReference>
<keyword evidence="2" id="KW-0560">Oxidoreductase</keyword>
<evidence type="ECO:0000313" key="2">
    <source>
        <dbReference type="EMBL" id="NIJ54935.1"/>
    </source>
</evidence>
<comment type="caution">
    <text evidence="2">The sequence shown here is derived from an EMBL/GenBank/DDBJ whole genome shotgun (WGS) entry which is preliminary data.</text>
</comment>
<dbReference type="Pfam" id="PF02738">
    <property type="entry name" value="MoCoBD_1"/>
    <property type="match status" value="1"/>
</dbReference>
<dbReference type="InterPro" id="IPR012368">
    <property type="entry name" value="OxRdtase_Mopterin-bd_su_IorB"/>
</dbReference>